<accession>A0A9W8K1Y4</accession>
<evidence type="ECO:0000256" key="4">
    <source>
        <dbReference type="SAM" id="MobiDB-lite"/>
    </source>
</evidence>
<dbReference type="Pfam" id="PF00400">
    <property type="entry name" value="WD40"/>
    <property type="match status" value="2"/>
</dbReference>
<evidence type="ECO:0000256" key="3">
    <source>
        <dbReference type="PROSITE-ProRule" id="PRU00221"/>
    </source>
</evidence>
<reference evidence="5" key="1">
    <citation type="submission" date="2022-07" db="EMBL/GenBank/DDBJ databases">
        <title>Genome Sequence of Agrocybe chaxingu.</title>
        <authorList>
            <person name="Buettner E."/>
        </authorList>
    </citation>
    <scope>NUCLEOTIDE SEQUENCE</scope>
    <source>
        <strain evidence="5">MP-N11</strain>
    </source>
</reference>
<dbReference type="Gene3D" id="2.130.10.10">
    <property type="entry name" value="YVTN repeat-like/Quinoprotein amine dehydrogenase"/>
    <property type="match status" value="1"/>
</dbReference>
<evidence type="ECO:0000256" key="2">
    <source>
        <dbReference type="ARBA" id="ARBA00022737"/>
    </source>
</evidence>
<comment type="caution">
    <text evidence="5">The sequence shown here is derived from an EMBL/GenBank/DDBJ whole genome shotgun (WGS) entry which is preliminary data.</text>
</comment>
<organism evidence="5 6">
    <name type="scientific">Agrocybe chaxingu</name>
    <dbReference type="NCBI Taxonomy" id="84603"/>
    <lineage>
        <taxon>Eukaryota</taxon>
        <taxon>Fungi</taxon>
        <taxon>Dikarya</taxon>
        <taxon>Basidiomycota</taxon>
        <taxon>Agaricomycotina</taxon>
        <taxon>Agaricomycetes</taxon>
        <taxon>Agaricomycetidae</taxon>
        <taxon>Agaricales</taxon>
        <taxon>Agaricineae</taxon>
        <taxon>Strophariaceae</taxon>
        <taxon>Agrocybe</taxon>
    </lineage>
</organism>
<feature type="repeat" description="WD" evidence="3">
    <location>
        <begin position="65"/>
        <end position="106"/>
    </location>
</feature>
<dbReference type="Proteomes" id="UP001148786">
    <property type="component" value="Unassembled WGS sequence"/>
</dbReference>
<dbReference type="EMBL" id="JANKHO010000448">
    <property type="protein sequence ID" value="KAJ3509816.1"/>
    <property type="molecule type" value="Genomic_DNA"/>
</dbReference>
<dbReference type="InterPro" id="IPR001680">
    <property type="entry name" value="WD40_rpt"/>
</dbReference>
<dbReference type="InterPro" id="IPR036322">
    <property type="entry name" value="WD40_repeat_dom_sf"/>
</dbReference>
<gene>
    <name evidence="5" type="ORF">NLJ89_g5016</name>
</gene>
<dbReference type="PROSITE" id="PS50082">
    <property type="entry name" value="WD_REPEATS_2"/>
    <property type="match status" value="3"/>
</dbReference>
<dbReference type="SMART" id="SM00320">
    <property type="entry name" value="WD40"/>
    <property type="match status" value="3"/>
</dbReference>
<keyword evidence="6" id="KW-1185">Reference proteome</keyword>
<dbReference type="PANTHER" id="PTHR10971">
    <property type="entry name" value="MRNA EXPORT FACTOR AND BUB3"/>
    <property type="match status" value="1"/>
</dbReference>
<feature type="repeat" description="WD" evidence="3">
    <location>
        <begin position="255"/>
        <end position="289"/>
    </location>
</feature>
<sequence length="367" mass="40639">MSYFSNVANTRSMNATSSSATEKDTELANPPTDSISSISFSGQANYVAVRIYEVASNGQSQGKAMYSHHGPVLNVCWSNDGTKVFSSSADNTARAFDLSTGQDVQVAQHDAPVKSIRWVDAPLSGGMLVTRSWDKMLKYWDLRTPTTIATVNLPERRYTLDMQYPCLIVGCAEQQVMIYDLKNPTTKISPLKRQLRVARAFTNSAGDRGFALGGVDRRLAISYIEDKDAAECYSFKAHRLSTTPTSNDQAIVHCVNDIAFHPVHGTFATSGSDGGVHFWDGEARVRVKTFDRYPTAISSVAFNKDGTLFAYALSYDWHKGHAGVATMPNQNQTKIMLHRCKDEEMDMPRRLVIFIPVLPESSVFARH</sequence>
<evidence type="ECO:0000313" key="5">
    <source>
        <dbReference type="EMBL" id="KAJ3509816.1"/>
    </source>
</evidence>
<dbReference type="OrthoDB" id="256303at2759"/>
<keyword evidence="2" id="KW-0677">Repeat</keyword>
<evidence type="ECO:0000313" key="6">
    <source>
        <dbReference type="Proteomes" id="UP001148786"/>
    </source>
</evidence>
<feature type="compositionally biased region" description="Polar residues" evidence="4">
    <location>
        <begin position="1"/>
        <end position="20"/>
    </location>
</feature>
<proteinExistence type="predicted"/>
<dbReference type="AlphaFoldDB" id="A0A9W8K1Y4"/>
<evidence type="ECO:0000256" key="1">
    <source>
        <dbReference type="ARBA" id="ARBA00022574"/>
    </source>
</evidence>
<dbReference type="InterPro" id="IPR015943">
    <property type="entry name" value="WD40/YVTN_repeat-like_dom_sf"/>
</dbReference>
<protein>
    <submittedName>
        <fullName evidence="5">Uncharacterized protein</fullName>
    </submittedName>
</protein>
<dbReference type="SUPFAM" id="SSF50978">
    <property type="entry name" value="WD40 repeat-like"/>
    <property type="match status" value="1"/>
</dbReference>
<name>A0A9W8K1Y4_9AGAR</name>
<keyword evidence="1 3" id="KW-0853">WD repeat</keyword>
<feature type="repeat" description="WD" evidence="3">
    <location>
        <begin position="106"/>
        <end position="150"/>
    </location>
</feature>
<feature type="region of interest" description="Disordered" evidence="4">
    <location>
        <begin position="1"/>
        <end position="34"/>
    </location>
</feature>